<name>A0A4D6M0P5_VIGUN</name>
<dbReference type="PANTHER" id="PTHR11017:SF455">
    <property type="entry name" value="NB-ARC DOMAIN PROTEIN"/>
    <property type="match status" value="1"/>
</dbReference>
<evidence type="ECO:0000313" key="3">
    <source>
        <dbReference type="EMBL" id="QCD94457.1"/>
    </source>
</evidence>
<dbReference type="InterPro" id="IPR058546">
    <property type="entry name" value="RPS4B/Roq1-like_LRR"/>
</dbReference>
<dbReference type="Pfam" id="PF23286">
    <property type="entry name" value="LRR_13"/>
    <property type="match status" value="1"/>
</dbReference>
<dbReference type="GO" id="GO:0006952">
    <property type="term" value="P:defense response"/>
    <property type="evidence" value="ECO:0007669"/>
    <property type="project" value="InterPro"/>
</dbReference>
<dbReference type="SUPFAM" id="SSF52058">
    <property type="entry name" value="L domain-like"/>
    <property type="match status" value="1"/>
</dbReference>
<dbReference type="PANTHER" id="PTHR11017">
    <property type="entry name" value="LEUCINE-RICH REPEAT-CONTAINING PROTEIN"/>
    <property type="match status" value="1"/>
</dbReference>
<protein>
    <recommendedName>
        <fullName evidence="2">Disease resistance protein RPS4B/Roq1-like leucine-rich repeats domain-containing protein</fullName>
    </recommendedName>
</protein>
<accession>A0A4D6M0P5</accession>
<reference evidence="3 4" key="1">
    <citation type="submission" date="2019-04" db="EMBL/GenBank/DDBJ databases">
        <title>An improved genome assembly and genetic linkage map for asparagus bean, Vigna unguiculata ssp. sesquipedialis.</title>
        <authorList>
            <person name="Xia Q."/>
            <person name="Zhang R."/>
            <person name="Dong Y."/>
        </authorList>
    </citation>
    <scope>NUCLEOTIDE SEQUENCE [LARGE SCALE GENOMIC DNA]</scope>
    <source>
        <tissue evidence="3">Leaf</tissue>
    </source>
</reference>
<evidence type="ECO:0000259" key="2">
    <source>
        <dbReference type="Pfam" id="PF23286"/>
    </source>
</evidence>
<feature type="domain" description="Disease resistance protein RPS4B/Roq1-like leucine-rich repeats" evidence="2">
    <location>
        <begin position="165"/>
        <end position="241"/>
    </location>
</feature>
<keyword evidence="4" id="KW-1185">Reference proteome</keyword>
<evidence type="ECO:0000313" key="4">
    <source>
        <dbReference type="Proteomes" id="UP000501690"/>
    </source>
</evidence>
<dbReference type="AlphaFoldDB" id="A0A4D6M0P5"/>
<dbReference type="InterPro" id="IPR044974">
    <property type="entry name" value="Disease_R_plants"/>
</dbReference>
<dbReference type="InterPro" id="IPR032675">
    <property type="entry name" value="LRR_dom_sf"/>
</dbReference>
<dbReference type="Gene3D" id="3.80.10.10">
    <property type="entry name" value="Ribonuclease Inhibitor"/>
    <property type="match status" value="1"/>
</dbReference>
<gene>
    <name evidence="3" type="ORF">DEO72_LG5g2541</name>
</gene>
<organism evidence="3 4">
    <name type="scientific">Vigna unguiculata</name>
    <name type="common">Cowpea</name>
    <dbReference type="NCBI Taxonomy" id="3917"/>
    <lineage>
        <taxon>Eukaryota</taxon>
        <taxon>Viridiplantae</taxon>
        <taxon>Streptophyta</taxon>
        <taxon>Embryophyta</taxon>
        <taxon>Tracheophyta</taxon>
        <taxon>Spermatophyta</taxon>
        <taxon>Magnoliopsida</taxon>
        <taxon>eudicotyledons</taxon>
        <taxon>Gunneridae</taxon>
        <taxon>Pentapetalae</taxon>
        <taxon>rosids</taxon>
        <taxon>fabids</taxon>
        <taxon>Fabales</taxon>
        <taxon>Fabaceae</taxon>
        <taxon>Papilionoideae</taxon>
        <taxon>50 kb inversion clade</taxon>
        <taxon>NPAAA clade</taxon>
        <taxon>indigoferoid/millettioid clade</taxon>
        <taxon>Phaseoleae</taxon>
        <taxon>Vigna</taxon>
    </lineage>
</organism>
<dbReference type="Proteomes" id="UP000501690">
    <property type="component" value="Linkage Group LG5"/>
</dbReference>
<dbReference type="EMBL" id="CP039349">
    <property type="protein sequence ID" value="QCD94457.1"/>
    <property type="molecule type" value="Genomic_DNA"/>
</dbReference>
<proteinExistence type="predicted"/>
<sequence length="471" mass="54189">MFLWINYSLAWKGSDKIEFIKLEGYNNIQVQWDGKAFKEMKNLRILIIKGSSFSTVPEHLPNSLRVVDWSCYPSPSLPSDFNPKRFEILLMPESSLRMFKPQKAYCTFLTDLRSLREAPFLTTLRLDRCSNLVNIDESIGFLDKLRLLSAKHCTKLKALAPSIMLTSLETLDLWGSESLESFPEVLGKMEKIRKVYLDGTGIEKLPFSIGNFVWLELLSLKGCEKLHQVPGSISIMPKVKVVVDYGHEVYQIFEEELSSEVSPRAMLIGDSDVYLDVYNSHHVYLDVYYSYVSPNNVIRVYPPNQLLHQLLHSDLRLLFSKIDDRLWLNQKNSGINMFRFRNKFPKVALCCSVLAPALKSVVVMNLKFRVLINNTLQFSALCNFIVGGGSNTILWCDLEGKVDEVIWKVDEVISEREWDKAKIYFQLDFPMQRNCEDKKTKRSIGGGSLIWSLIGVYEEGNNKEDIRAYDN</sequence>
<keyword evidence="1" id="KW-0611">Plant defense</keyword>
<evidence type="ECO:0000256" key="1">
    <source>
        <dbReference type="ARBA" id="ARBA00022821"/>
    </source>
</evidence>